<feature type="region of interest" description="Disordered" evidence="4">
    <location>
        <begin position="951"/>
        <end position="972"/>
    </location>
</feature>
<protein>
    <submittedName>
        <fullName evidence="7">NUC173 domain-domain-containing protein</fullName>
    </submittedName>
</protein>
<feature type="domain" description="RRP12 HEAT" evidence="5">
    <location>
        <begin position="299"/>
        <end position="587"/>
    </location>
</feature>
<evidence type="ECO:0000256" key="4">
    <source>
        <dbReference type="SAM" id="MobiDB-lite"/>
    </source>
</evidence>
<dbReference type="InterPro" id="IPR052087">
    <property type="entry name" value="RRP12"/>
</dbReference>
<evidence type="ECO:0000313" key="8">
    <source>
        <dbReference type="Proteomes" id="UP000193560"/>
    </source>
</evidence>
<feature type="compositionally biased region" description="Polar residues" evidence="4">
    <location>
        <begin position="1024"/>
        <end position="1033"/>
    </location>
</feature>
<feature type="compositionally biased region" description="Basic and acidic residues" evidence="4">
    <location>
        <begin position="1089"/>
        <end position="1108"/>
    </location>
</feature>
<dbReference type="PANTHER" id="PTHR48287">
    <property type="entry name" value="ARM REPEAT SUPERFAMILY PROTEIN"/>
    <property type="match status" value="1"/>
</dbReference>
<dbReference type="GO" id="GO:0000462">
    <property type="term" value="P:maturation of SSU-rRNA from tricistronic rRNA transcript (SSU-rRNA, 5.8S rRNA, LSU-rRNA)"/>
    <property type="evidence" value="ECO:0007669"/>
    <property type="project" value="EnsemblFungi"/>
</dbReference>
<feature type="compositionally biased region" description="Acidic residues" evidence="4">
    <location>
        <begin position="1136"/>
        <end position="1146"/>
    </location>
</feature>
<dbReference type="GO" id="GO:0030688">
    <property type="term" value="C:preribosome, small subunit precursor"/>
    <property type="evidence" value="ECO:0007669"/>
    <property type="project" value="EnsemblFungi"/>
</dbReference>
<reference evidence="7 8" key="1">
    <citation type="submission" date="2016-07" db="EMBL/GenBank/DDBJ databases">
        <title>Pervasive Adenine N6-methylation of Active Genes in Fungi.</title>
        <authorList>
            <consortium name="DOE Joint Genome Institute"/>
            <person name="Mondo S.J."/>
            <person name="Dannebaum R.O."/>
            <person name="Kuo R.C."/>
            <person name="Labutti K."/>
            <person name="Haridas S."/>
            <person name="Kuo A."/>
            <person name="Salamov A."/>
            <person name="Ahrendt S.R."/>
            <person name="Lipzen A."/>
            <person name="Sullivan W."/>
            <person name="Andreopoulos W.B."/>
            <person name="Clum A."/>
            <person name="Lindquist E."/>
            <person name="Daum C."/>
            <person name="Ramamoorthy G.K."/>
            <person name="Gryganskyi A."/>
            <person name="Culley D."/>
            <person name="Magnuson J.K."/>
            <person name="James T.Y."/>
            <person name="O'Malley M.A."/>
            <person name="Stajich J.E."/>
            <person name="Spatafora J.W."/>
            <person name="Visel A."/>
            <person name="Grigoriev I.V."/>
        </authorList>
    </citation>
    <scope>NUCLEOTIDE SEQUENCE [LARGE SCALE GENOMIC DNA]</scope>
    <source>
        <strain evidence="7 8">NRRL 1336</strain>
    </source>
</reference>
<accession>A0A1X2IAI8</accession>
<keyword evidence="8" id="KW-1185">Reference proteome</keyword>
<evidence type="ECO:0000259" key="6">
    <source>
        <dbReference type="Pfam" id="PF25772"/>
    </source>
</evidence>
<dbReference type="STRING" id="90262.A0A1X2IAI8"/>
<feature type="compositionally biased region" description="Acidic residues" evidence="4">
    <location>
        <begin position="995"/>
        <end position="1005"/>
    </location>
</feature>
<feature type="domain" description="RRP12 N-terminal HEAT" evidence="6">
    <location>
        <begin position="25"/>
        <end position="232"/>
    </location>
</feature>
<feature type="compositionally biased region" description="Basic and acidic residues" evidence="4">
    <location>
        <begin position="1156"/>
        <end position="1180"/>
    </location>
</feature>
<dbReference type="EMBL" id="MCGE01000018">
    <property type="protein sequence ID" value="ORZ12697.1"/>
    <property type="molecule type" value="Genomic_DNA"/>
</dbReference>
<organism evidence="7 8">
    <name type="scientific">Absidia repens</name>
    <dbReference type="NCBI Taxonomy" id="90262"/>
    <lineage>
        <taxon>Eukaryota</taxon>
        <taxon>Fungi</taxon>
        <taxon>Fungi incertae sedis</taxon>
        <taxon>Mucoromycota</taxon>
        <taxon>Mucoromycotina</taxon>
        <taxon>Mucoromycetes</taxon>
        <taxon>Mucorales</taxon>
        <taxon>Cunninghamellaceae</taxon>
        <taxon>Absidia</taxon>
    </lineage>
</organism>
<dbReference type="OrthoDB" id="2192888at2759"/>
<name>A0A1X2IAI8_9FUNG</name>
<comment type="similarity">
    <text evidence="2">Belongs to the RRP12 family.</text>
</comment>
<dbReference type="Gene3D" id="1.25.10.10">
    <property type="entry name" value="Leucine-rich Repeat Variant"/>
    <property type="match status" value="1"/>
</dbReference>
<dbReference type="InterPro" id="IPR012978">
    <property type="entry name" value="HEAT_RRP12"/>
</dbReference>
<dbReference type="AlphaFoldDB" id="A0A1X2IAI8"/>
<feature type="compositionally biased region" description="Low complexity" evidence="4">
    <location>
        <begin position="1064"/>
        <end position="1074"/>
    </location>
</feature>
<feature type="region of interest" description="Disordered" evidence="4">
    <location>
        <begin position="1051"/>
        <end position="1115"/>
    </location>
</feature>
<comment type="subcellular location">
    <subcellularLocation>
        <location evidence="1">Nucleus</location>
    </subcellularLocation>
</comment>
<evidence type="ECO:0000313" key="7">
    <source>
        <dbReference type="EMBL" id="ORZ12697.1"/>
    </source>
</evidence>
<dbReference type="InterPro" id="IPR011989">
    <property type="entry name" value="ARM-like"/>
</dbReference>
<dbReference type="Pfam" id="PF25772">
    <property type="entry name" value="HEAT_RRP12_N"/>
    <property type="match status" value="1"/>
</dbReference>
<dbReference type="InterPro" id="IPR016024">
    <property type="entry name" value="ARM-type_fold"/>
</dbReference>
<sequence length="1210" mass="133953">MDGKFDKIRKQANSKLENQKLYGQTLIAIEELSTLQSAQDSSDIVGALLYLLDEVLTEVPVPILRSKFSSVIPMLDAAYEQFNEEQPIVRSIIGCYQGFLVAQDAQTWSMPVTKKCYHVLLVLSANASPKARKRAQDAVRTILSNPPPPSVVHPAANITAEFILRVLHEATKTDQHAAQQILALLQSIVQYWPPNHFTILCQTLLQLPRLNNIFLTKASFDVFESLFDAQETDIDEDKFANLLSAICELKPAAYDERLLPTWLLMISKAYPAYAKMNPATCATDLPVVYGLIFNDFQQESKNYTQIAKCLSTLIDYCISDAMVAEAAAGQTNGISEVVAITESGLGVHFQSAWKQVMMVQETLFRKLHRASAPLMNKCLALLGEIRLSPGESYKEQLDKTLGAAVATMGPDNFLAILPLNLETPTSSASVGRAFLLPLLKTYTTNTTLTYFVDELIPLGDRLAEKAESATNRELALQAKVYETLLHQIWSLAPGFCDLPMDLAHAFTDQVAERFSSLLYTQPELRPTISQALQFLVEKNQQLAKSNADDAHLIKAYGISKAEAADNLEHLGKFAVNYLAVFFNVYSQIAPNNRGFMGDVIKAYLAVTSPQDINETFKKVLGLLSQALESGEPQVAADPSLPPPMSQTMLDLSIIMIPFLGPESSELLYNGTITSLLDKEDAPLLQKKGYKILCHLLESPQAQPVIRAHFAELQTKLLDATMSCTPSARKDRVKTLMLVVRLLDASDLHFIPAIMSEIVVALKDNGEKCRTFAFTALVDMGNKMKEGGLVKTSQLQGMDAGAPDAEANLSEFFTMLTAGLAGTTAQMIGATITALSRVFFEFKDDLPGEVASELLQTVNVFVASNNREIVKGALGYIKVCIVVLDNSILGPQLDTIVDHILKCSHQHRNFKLKIRHVFERLIRRFGYDAISQMVPEDDKKLISNIQKRRLRAKRQKNERAAAEDESDNEEIANRMSAKKVTGYHDAYEEVVYGSESELEGSDDDDEHMGQSSGAAASANKKKGGRQQQQSNTYIRENAGGVLDFLDRSALGQISSSKPSARKSKAGAAQAGGARSMFAENEDGRMVINDDDNKQKSKDSNGNDEPKEENYYMEAVRSADGFTRDRRNRIKFKKGEKDAEDDDMDVDEGTGKKKKNAVKFERIGKEFRSKRAGGDVKRKDQADPYSYVPLNKVIKKKGKQTSRMTFTGRLKK</sequence>
<evidence type="ECO:0000256" key="3">
    <source>
        <dbReference type="ARBA" id="ARBA00023242"/>
    </source>
</evidence>
<dbReference type="PANTHER" id="PTHR48287:SF1">
    <property type="entry name" value="ARM REPEAT SUPERFAMILY PROTEIN"/>
    <property type="match status" value="1"/>
</dbReference>
<proteinExistence type="inferred from homology"/>
<evidence type="ECO:0000256" key="1">
    <source>
        <dbReference type="ARBA" id="ARBA00004123"/>
    </source>
</evidence>
<keyword evidence="3" id="KW-0539">Nucleus</keyword>
<dbReference type="InterPro" id="IPR057860">
    <property type="entry name" value="HEAT_RRP12_N"/>
</dbReference>
<dbReference type="Pfam" id="PF08161">
    <property type="entry name" value="RRP12_HEAT"/>
    <property type="match status" value="1"/>
</dbReference>
<feature type="region of interest" description="Disordered" evidence="4">
    <location>
        <begin position="993"/>
        <end position="1034"/>
    </location>
</feature>
<gene>
    <name evidence="7" type="ORF">BCR42DRAFT_461848</name>
</gene>
<evidence type="ECO:0000259" key="5">
    <source>
        <dbReference type="Pfam" id="PF08161"/>
    </source>
</evidence>
<dbReference type="GO" id="GO:0005634">
    <property type="term" value="C:nucleus"/>
    <property type="evidence" value="ECO:0007669"/>
    <property type="project" value="UniProtKB-SubCell"/>
</dbReference>
<dbReference type="SUPFAM" id="SSF48371">
    <property type="entry name" value="ARM repeat"/>
    <property type="match status" value="1"/>
</dbReference>
<feature type="region of interest" description="Disordered" evidence="4">
    <location>
        <begin position="1130"/>
        <end position="1181"/>
    </location>
</feature>
<evidence type="ECO:0000256" key="2">
    <source>
        <dbReference type="ARBA" id="ARBA00007690"/>
    </source>
</evidence>
<comment type="caution">
    <text evidence="7">The sequence shown here is derived from an EMBL/GenBank/DDBJ whole genome shotgun (WGS) entry which is preliminary data.</text>
</comment>
<dbReference type="Proteomes" id="UP000193560">
    <property type="component" value="Unassembled WGS sequence"/>
</dbReference>